<feature type="compositionally biased region" description="Gly residues" evidence="4">
    <location>
        <begin position="178"/>
        <end position="193"/>
    </location>
</feature>
<proteinExistence type="predicted"/>
<feature type="region of interest" description="Disordered" evidence="4">
    <location>
        <begin position="395"/>
        <end position="419"/>
    </location>
</feature>
<dbReference type="InterPro" id="IPR035979">
    <property type="entry name" value="RBD_domain_sf"/>
</dbReference>
<keyword evidence="1" id="KW-0677">Repeat</keyword>
<dbReference type="PROSITE" id="PS01159">
    <property type="entry name" value="WW_DOMAIN_1"/>
    <property type="match status" value="1"/>
</dbReference>
<evidence type="ECO:0000259" key="5">
    <source>
        <dbReference type="PROSITE" id="PS50020"/>
    </source>
</evidence>
<feature type="compositionally biased region" description="Low complexity" evidence="4">
    <location>
        <begin position="547"/>
        <end position="556"/>
    </location>
</feature>
<feature type="compositionally biased region" description="Low complexity" evidence="4">
    <location>
        <begin position="486"/>
        <end position="502"/>
    </location>
</feature>
<organism evidence="7 8">
    <name type="scientific">Liquidambar formosana</name>
    <name type="common">Formosan gum</name>
    <dbReference type="NCBI Taxonomy" id="63359"/>
    <lineage>
        <taxon>Eukaryota</taxon>
        <taxon>Viridiplantae</taxon>
        <taxon>Streptophyta</taxon>
        <taxon>Embryophyta</taxon>
        <taxon>Tracheophyta</taxon>
        <taxon>Spermatophyta</taxon>
        <taxon>Magnoliopsida</taxon>
        <taxon>eudicotyledons</taxon>
        <taxon>Gunneridae</taxon>
        <taxon>Pentapetalae</taxon>
        <taxon>Saxifragales</taxon>
        <taxon>Altingiaceae</taxon>
        <taxon>Liquidambar</taxon>
    </lineage>
</organism>
<evidence type="ECO:0000313" key="7">
    <source>
        <dbReference type="EMBL" id="KAK9282262.1"/>
    </source>
</evidence>
<feature type="compositionally biased region" description="Low complexity" evidence="4">
    <location>
        <begin position="524"/>
        <end position="538"/>
    </location>
</feature>
<comment type="caution">
    <text evidence="7">The sequence shown here is derived from an EMBL/GenBank/DDBJ whole genome shotgun (WGS) entry which is preliminary data.</text>
</comment>
<evidence type="ECO:0008006" key="9">
    <source>
        <dbReference type="Google" id="ProtNLM"/>
    </source>
</evidence>
<dbReference type="PANTHER" id="PTHR24012">
    <property type="entry name" value="RNA BINDING PROTEIN"/>
    <property type="match status" value="1"/>
</dbReference>
<evidence type="ECO:0000259" key="6">
    <source>
        <dbReference type="PROSITE" id="PS50102"/>
    </source>
</evidence>
<dbReference type="EMBL" id="JBBPBK010000007">
    <property type="protein sequence ID" value="KAK9282262.1"/>
    <property type="molecule type" value="Genomic_DNA"/>
</dbReference>
<dbReference type="AlphaFoldDB" id="A0AAP0WXH0"/>
<reference evidence="7 8" key="1">
    <citation type="journal article" date="2024" name="Plant J.">
        <title>Genome sequences and population genomics reveal climatic adaptation and genomic divergence between two closely related sweetgum species.</title>
        <authorList>
            <person name="Xu W.Q."/>
            <person name="Ren C.Q."/>
            <person name="Zhang X.Y."/>
            <person name="Comes H.P."/>
            <person name="Liu X.H."/>
            <person name="Li Y.G."/>
            <person name="Kettle C.J."/>
            <person name="Jalonen R."/>
            <person name="Gaisberger H."/>
            <person name="Ma Y.Z."/>
            <person name="Qiu Y.X."/>
        </authorList>
    </citation>
    <scope>NUCLEOTIDE SEQUENCE [LARGE SCALE GENOMIC DNA]</scope>
    <source>
        <strain evidence="7">Hangzhou</strain>
    </source>
</reference>
<dbReference type="Gene3D" id="2.20.70.10">
    <property type="match status" value="1"/>
</dbReference>
<dbReference type="InterPro" id="IPR001202">
    <property type="entry name" value="WW_dom"/>
</dbReference>
<feature type="region of interest" description="Disordered" evidence="4">
    <location>
        <begin position="486"/>
        <end position="556"/>
    </location>
</feature>
<dbReference type="Pfam" id="PF00076">
    <property type="entry name" value="RRM_1"/>
    <property type="match status" value="2"/>
</dbReference>
<evidence type="ECO:0000256" key="3">
    <source>
        <dbReference type="PROSITE-ProRule" id="PRU00176"/>
    </source>
</evidence>
<dbReference type="Gene3D" id="3.30.70.330">
    <property type="match status" value="2"/>
</dbReference>
<feature type="compositionally biased region" description="Basic and acidic residues" evidence="4">
    <location>
        <begin position="146"/>
        <end position="157"/>
    </location>
</feature>
<gene>
    <name evidence="7" type="ORF">L1049_005176</name>
</gene>
<dbReference type="Pfam" id="PF00397">
    <property type="entry name" value="WW"/>
    <property type="match status" value="1"/>
</dbReference>
<protein>
    <recommendedName>
        <fullName evidence="9">Flowering time control protein FCA</fullName>
    </recommendedName>
</protein>
<dbReference type="InterPro" id="IPR012677">
    <property type="entry name" value="Nucleotide-bd_a/b_plait_sf"/>
</dbReference>
<accession>A0AAP0WXH0</accession>
<evidence type="ECO:0000313" key="8">
    <source>
        <dbReference type="Proteomes" id="UP001415857"/>
    </source>
</evidence>
<dbReference type="SUPFAM" id="SSF54928">
    <property type="entry name" value="RNA-binding domain, RBD"/>
    <property type="match status" value="2"/>
</dbReference>
<name>A0AAP0WXH0_LIQFO</name>
<dbReference type="Proteomes" id="UP001415857">
    <property type="component" value="Unassembled WGS sequence"/>
</dbReference>
<feature type="domain" description="RRM" evidence="6">
    <location>
        <begin position="224"/>
        <end position="305"/>
    </location>
</feature>
<feature type="region of interest" description="Disordered" evidence="4">
    <location>
        <begin position="454"/>
        <end position="474"/>
    </location>
</feature>
<dbReference type="InterPro" id="IPR036020">
    <property type="entry name" value="WW_dom_sf"/>
</dbReference>
<dbReference type="PROSITE" id="PS50102">
    <property type="entry name" value="RRM"/>
    <property type="match status" value="2"/>
</dbReference>
<evidence type="ECO:0000256" key="2">
    <source>
        <dbReference type="ARBA" id="ARBA00022884"/>
    </source>
</evidence>
<evidence type="ECO:0000256" key="1">
    <source>
        <dbReference type="ARBA" id="ARBA00022737"/>
    </source>
</evidence>
<dbReference type="GO" id="GO:0003723">
    <property type="term" value="F:RNA binding"/>
    <property type="evidence" value="ECO:0007669"/>
    <property type="project" value="UniProtKB-UniRule"/>
</dbReference>
<dbReference type="InterPro" id="IPR000504">
    <property type="entry name" value="RRM_dom"/>
</dbReference>
<dbReference type="SUPFAM" id="SSF51045">
    <property type="entry name" value="WW domain"/>
    <property type="match status" value="1"/>
</dbReference>
<dbReference type="SMART" id="SM00360">
    <property type="entry name" value="RRM"/>
    <property type="match status" value="2"/>
</dbReference>
<keyword evidence="8" id="KW-1185">Reference proteome</keyword>
<evidence type="ECO:0000256" key="4">
    <source>
        <dbReference type="SAM" id="MobiDB-lite"/>
    </source>
</evidence>
<feature type="domain" description="WW" evidence="5">
    <location>
        <begin position="576"/>
        <end position="609"/>
    </location>
</feature>
<dbReference type="PROSITE" id="PS50020">
    <property type="entry name" value="WW_DOMAIN_2"/>
    <property type="match status" value="1"/>
</dbReference>
<dbReference type="CDD" id="cd00201">
    <property type="entry name" value="WW"/>
    <property type="match status" value="1"/>
</dbReference>
<keyword evidence="2 3" id="KW-0694">RNA-binding</keyword>
<sequence>MDALVSLSIFTLKRWRSLHILTYVSIISLSQIRRTVFKSRNGRSLQLDVAIPFRSRSKTSLPPSRLRRALAALHIHRPDRFRPAYSTIYRVRVSYNLQSAKLERHRVDRFGDHPGGTSSRSSSDDRHFDNYRAGFSGDGHHHHSNHHEYHYSNHHDNYPNQYDHQHHPNLNGEPNDSFGGGGFRSGGGNGCGSGPSMPFSGRKRGFHHSGQGASADHIDRGSYAKLYVASVPRTATEEDIRPVFKEHGNIVEIVILKDKRTGQQQGSCFVKYATVEEADRAIRALHNQYTFPGEVDSVKVRYADGERERLGAPGEKLYVNYLNKQASKREIEEIFSPYGVVEDVYIIRDELKQSRGSGFVKFSRGDMAVAAMNALNGTYIMRGCDQPLVVRFADPKKPRNGEPRFNSAFGGPSSGLRSQEPVTRLAPNLDDPMGGRVLPNASYPVLQSNSVTPLQQISTGSSSEAVSQVTNQHPSAPNVMQQLLQQSPSQLSQMPSQQTQTLPESRGSSQQAVSEMQKHLDLIQLSTQNSEQQQSSQSPRTESNSQAVGATSTTTAAVVPSTMSAAPVVPARTETVPLDCDWSEHICPDGYKYYYNCVTYESRWEKPKEFTVFEQQVRKWLQLQNPPSQQLEAPYTNRNLFMCMYSQQEVQPCVQQGLQAAEEWILRVVIRFGHYSSSYKILTLEFFLDFLIRHVVLNLKIAEMLVKGFSPPHKEQSW</sequence>
<feature type="region of interest" description="Disordered" evidence="4">
    <location>
        <begin position="106"/>
        <end position="217"/>
    </location>
</feature>
<feature type="domain" description="RRM" evidence="6">
    <location>
        <begin position="315"/>
        <end position="395"/>
    </location>
</feature>
<dbReference type="SMART" id="SM00456">
    <property type="entry name" value="WW"/>
    <property type="match status" value="1"/>
</dbReference>